<dbReference type="EMBL" id="DXIQ01000003">
    <property type="protein sequence ID" value="HIV37430.1"/>
    <property type="molecule type" value="Genomic_DNA"/>
</dbReference>
<dbReference type="PANTHER" id="PTHR46145">
    <property type="entry name" value="HEPARANASE"/>
    <property type="match status" value="1"/>
</dbReference>
<reference evidence="1" key="1">
    <citation type="journal article" date="2021" name="PeerJ">
        <title>Extensive microbial diversity within the chicken gut microbiome revealed by metagenomics and culture.</title>
        <authorList>
            <person name="Gilroy R."/>
            <person name="Ravi A."/>
            <person name="Getino M."/>
            <person name="Pursley I."/>
            <person name="Horton D.L."/>
            <person name="Alikhan N.F."/>
            <person name="Baker D."/>
            <person name="Gharbi K."/>
            <person name="Hall N."/>
            <person name="Watson M."/>
            <person name="Adriaenssens E.M."/>
            <person name="Foster-Nyarko E."/>
            <person name="Jarju S."/>
            <person name="Secka A."/>
            <person name="Antonio M."/>
            <person name="Oren A."/>
            <person name="Chaudhuri R.R."/>
            <person name="La Ragione R."/>
            <person name="Hildebrand F."/>
            <person name="Pallen M.J."/>
        </authorList>
    </citation>
    <scope>NUCLEOTIDE SEQUENCE</scope>
    <source>
        <strain evidence="1">CHK195-9823</strain>
    </source>
</reference>
<accession>A0A9D1PA19</accession>
<name>A0A9D1PA19_9FIRM</name>
<dbReference type="AlphaFoldDB" id="A0A9D1PA19"/>
<organism evidence="1 2">
    <name type="scientific">Candidatus Blautia stercorigallinarum</name>
    <dbReference type="NCBI Taxonomy" id="2838501"/>
    <lineage>
        <taxon>Bacteria</taxon>
        <taxon>Bacillati</taxon>
        <taxon>Bacillota</taxon>
        <taxon>Clostridia</taxon>
        <taxon>Lachnospirales</taxon>
        <taxon>Lachnospiraceae</taxon>
        <taxon>Blautia</taxon>
    </lineage>
</organism>
<dbReference type="SUPFAM" id="SSF51445">
    <property type="entry name" value="(Trans)glycosidases"/>
    <property type="match status" value="1"/>
</dbReference>
<sequence>MMIKIKLPTDSLPFLREMDSRLVSYNIEMTEVTGGTFWKLYTPGQIEGREEVPQLADLSQMGSLLEMFPPADLQDQRALDLAKALGPAYIRVSGSWATTTYYDLDGRTNGKVPEGFHSILTRDQWDRLLDFVKYADGKLLISPANCDGVRNPDGTWNPGQLRLLLDYSRDYGVPVSAVEFMNEPNTTILGGTPSNYTAEDFSRDQDLCFRFLKENYPEVLTVGPCSSGEKFSPYVGYHNLSVIPSEDLLEGCKEQADVYSYHMYNCFSERGAFLGVHWPGDKALSEEYLGIPWEAACYYKKLRDQYCPGAQMWVTESGDAGCGGNTWASTFLDVIRSADELGRFCTVTDGVIFHNTFMASDYGYLDFETHLPRPNYWLVLLWNRLMGSKVYDSGQEIREGFHCYVHSRKDGKKGYVYMIVNNSPSESALVELPCKSTVYALTADYLRSPKILLNGKPLELTGTAQLPPLEGKMQEAGTISLVPASVTFLVLEES</sequence>
<gene>
    <name evidence="1" type="ORF">H9747_00275</name>
</gene>
<dbReference type="PANTHER" id="PTHR46145:SF4">
    <property type="entry name" value="HEPARANASE"/>
    <property type="match status" value="1"/>
</dbReference>
<reference evidence="1" key="2">
    <citation type="submission" date="2021-04" db="EMBL/GenBank/DDBJ databases">
        <authorList>
            <person name="Gilroy R."/>
        </authorList>
    </citation>
    <scope>NUCLEOTIDE SEQUENCE</scope>
    <source>
        <strain evidence="1">CHK195-9823</strain>
    </source>
</reference>
<evidence type="ECO:0000313" key="2">
    <source>
        <dbReference type="Proteomes" id="UP000886814"/>
    </source>
</evidence>
<protein>
    <submittedName>
        <fullName evidence="1">Beta-glucuronidase</fullName>
    </submittedName>
</protein>
<proteinExistence type="predicted"/>
<dbReference type="Proteomes" id="UP000886814">
    <property type="component" value="Unassembled WGS sequence"/>
</dbReference>
<dbReference type="InterPro" id="IPR017853">
    <property type="entry name" value="GH"/>
</dbReference>
<evidence type="ECO:0000313" key="1">
    <source>
        <dbReference type="EMBL" id="HIV37430.1"/>
    </source>
</evidence>
<dbReference type="Gene3D" id="3.20.20.80">
    <property type="entry name" value="Glycosidases"/>
    <property type="match status" value="1"/>
</dbReference>
<comment type="caution">
    <text evidence="1">The sequence shown here is derived from an EMBL/GenBank/DDBJ whole genome shotgun (WGS) entry which is preliminary data.</text>
</comment>